<proteinExistence type="predicted"/>
<reference evidence="1 2" key="1">
    <citation type="submission" date="2023-08" db="EMBL/GenBank/DDBJ databases">
        <title>Draft genome sequence of Algoriphagus confluentis.</title>
        <authorList>
            <person name="Takatani N."/>
            <person name="Hosokawa M."/>
            <person name="Sawabe T."/>
        </authorList>
    </citation>
    <scope>NUCLEOTIDE SEQUENCE [LARGE SCALE GENOMIC DNA]</scope>
    <source>
        <strain evidence="1 2">NBRC 111222</strain>
    </source>
</reference>
<evidence type="ECO:0000313" key="1">
    <source>
        <dbReference type="EMBL" id="GMQ27561.1"/>
    </source>
</evidence>
<dbReference type="RefSeq" id="WP_338222372.1">
    <property type="nucleotide sequence ID" value="NZ_BTPD01000001.1"/>
</dbReference>
<dbReference type="Proteomes" id="UP001338309">
    <property type="component" value="Unassembled WGS sequence"/>
</dbReference>
<dbReference type="PROSITE" id="PS51257">
    <property type="entry name" value="PROKAR_LIPOPROTEIN"/>
    <property type="match status" value="1"/>
</dbReference>
<protein>
    <submittedName>
        <fullName evidence="1">Uncharacterized protein</fullName>
    </submittedName>
</protein>
<dbReference type="EMBL" id="BTPD01000001">
    <property type="protein sequence ID" value="GMQ27561.1"/>
    <property type="molecule type" value="Genomic_DNA"/>
</dbReference>
<keyword evidence="2" id="KW-1185">Reference proteome</keyword>
<evidence type="ECO:0000313" key="2">
    <source>
        <dbReference type="Proteomes" id="UP001338309"/>
    </source>
</evidence>
<name>A0ABQ6PI31_9BACT</name>
<comment type="caution">
    <text evidence="1">The sequence shown here is derived from an EMBL/GenBank/DDBJ whole genome shotgun (WGS) entry which is preliminary data.</text>
</comment>
<organism evidence="1 2">
    <name type="scientific">Algoriphagus confluentis</name>
    <dbReference type="NCBI Taxonomy" id="1697556"/>
    <lineage>
        <taxon>Bacteria</taxon>
        <taxon>Pseudomonadati</taxon>
        <taxon>Bacteroidota</taxon>
        <taxon>Cytophagia</taxon>
        <taxon>Cytophagales</taxon>
        <taxon>Cyclobacteriaceae</taxon>
        <taxon>Algoriphagus</taxon>
    </lineage>
</organism>
<accession>A0ABQ6PI31</accession>
<sequence>MKIRSFFFASLVSLSLISCQPEEEELFYESCEGFDFSIPARDWMLLTPGPEYSVRSGQKTRKIESNYTITEPYTVESDPEQVQLGQSRCGGVYLATHRAEDHAFSFSNKVGYGKTSGLGLMEVYFLQMGFRMEIVNDTLVGKRINPTVEDSEDYLYENFPTLRIGEKQYNNVFKISQFNPSAQPQEIYLAKRLGLVAFTMRDSLWIIE</sequence>
<gene>
    <name evidence="1" type="ORF">Aconfl_02030</name>
</gene>